<dbReference type="EMBL" id="BARW01033761">
    <property type="protein sequence ID" value="GAJ13224.1"/>
    <property type="molecule type" value="Genomic_DNA"/>
</dbReference>
<accession>X1U6U9</accession>
<sequence length="30" mass="3359">SASSSMNVCQYAYNESPLVHAVYSKYTMRA</sequence>
<protein>
    <submittedName>
        <fullName evidence="1">Uncharacterized protein</fullName>
    </submittedName>
</protein>
<organism evidence="1">
    <name type="scientific">marine sediment metagenome</name>
    <dbReference type="NCBI Taxonomy" id="412755"/>
    <lineage>
        <taxon>unclassified sequences</taxon>
        <taxon>metagenomes</taxon>
        <taxon>ecological metagenomes</taxon>
    </lineage>
</organism>
<reference evidence="1" key="1">
    <citation type="journal article" date="2014" name="Front. Microbiol.">
        <title>High frequency of phylogenetically diverse reductive dehalogenase-homologous genes in deep subseafloor sedimentary metagenomes.</title>
        <authorList>
            <person name="Kawai M."/>
            <person name="Futagami T."/>
            <person name="Toyoda A."/>
            <person name="Takaki Y."/>
            <person name="Nishi S."/>
            <person name="Hori S."/>
            <person name="Arai W."/>
            <person name="Tsubouchi T."/>
            <person name="Morono Y."/>
            <person name="Uchiyama I."/>
            <person name="Ito T."/>
            <person name="Fujiyama A."/>
            <person name="Inagaki F."/>
            <person name="Takami H."/>
        </authorList>
    </citation>
    <scope>NUCLEOTIDE SEQUENCE</scope>
    <source>
        <strain evidence="1">Expedition CK06-06</strain>
    </source>
</reference>
<dbReference type="AlphaFoldDB" id="X1U6U9"/>
<feature type="non-terminal residue" evidence="1">
    <location>
        <position position="1"/>
    </location>
</feature>
<proteinExistence type="predicted"/>
<gene>
    <name evidence="1" type="ORF">S12H4_53094</name>
</gene>
<comment type="caution">
    <text evidence="1">The sequence shown here is derived from an EMBL/GenBank/DDBJ whole genome shotgun (WGS) entry which is preliminary data.</text>
</comment>
<name>X1U6U9_9ZZZZ</name>
<evidence type="ECO:0000313" key="1">
    <source>
        <dbReference type="EMBL" id="GAJ13224.1"/>
    </source>
</evidence>